<dbReference type="EMBL" id="JAVAMP010000004">
    <property type="protein sequence ID" value="MDP5274859.1"/>
    <property type="molecule type" value="Genomic_DNA"/>
</dbReference>
<evidence type="ECO:0000256" key="1">
    <source>
        <dbReference type="ARBA" id="ARBA00022598"/>
    </source>
</evidence>
<dbReference type="Gene3D" id="3.30.1490.20">
    <property type="entry name" value="ATP-grasp fold, A domain"/>
    <property type="match status" value="1"/>
</dbReference>
<evidence type="ECO:0000313" key="6">
    <source>
        <dbReference type="EMBL" id="MDP5274859.1"/>
    </source>
</evidence>
<dbReference type="InterPro" id="IPR003806">
    <property type="entry name" value="ATP-grasp_PylC-type"/>
</dbReference>
<evidence type="ECO:0000256" key="4">
    <source>
        <dbReference type="PROSITE-ProRule" id="PRU00409"/>
    </source>
</evidence>
<dbReference type="InterPro" id="IPR013815">
    <property type="entry name" value="ATP_grasp_subdomain_1"/>
</dbReference>
<reference evidence="6 7" key="1">
    <citation type="submission" date="2023-08" db="EMBL/GenBank/DDBJ databases">
        <authorList>
            <person name="Park J.-S."/>
        </authorList>
    </citation>
    <scope>NUCLEOTIDE SEQUENCE [LARGE SCALE GENOMIC DNA]</scope>
    <source>
        <strain evidence="6 7">2205SS18-9</strain>
    </source>
</reference>
<accession>A0ABT9J1H3</accession>
<evidence type="ECO:0000313" key="7">
    <source>
        <dbReference type="Proteomes" id="UP001231941"/>
    </source>
</evidence>
<dbReference type="Gene3D" id="3.40.50.20">
    <property type="match status" value="1"/>
</dbReference>
<evidence type="ECO:0000256" key="2">
    <source>
        <dbReference type="ARBA" id="ARBA00022741"/>
    </source>
</evidence>
<dbReference type="PROSITE" id="PS50975">
    <property type="entry name" value="ATP_GRASP"/>
    <property type="match status" value="1"/>
</dbReference>
<dbReference type="InterPro" id="IPR011761">
    <property type="entry name" value="ATP-grasp"/>
</dbReference>
<name>A0ABT9J1H3_9BACL</name>
<dbReference type="Proteomes" id="UP001231941">
    <property type="component" value="Unassembled WGS sequence"/>
</dbReference>
<keyword evidence="3 4" id="KW-0067">ATP-binding</keyword>
<dbReference type="SUPFAM" id="SSF56059">
    <property type="entry name" value="Glutathione synthetase ATP-binding domain-like"/>
    <property type="match status" value="1"/>
</dbReference>
<feature type="domain" description="ATP-grasp" evidence="5">
    <location>
        <begin position="107"/>
        <end position="298"/>
    </location>
</feature>
<dbReference type="Pfam" id="PF02655">
    <property type="entry name" value="ATP-grasp_3"/>
    <property type="match status" value="1"/>
</dbReference>
<gene>
    <name evidence="6" type="ORF">Q5Y73_12135</name>
</gene>
<dbReference type="PANTHER" id="PTHR43585">
    <property type="entry name" value="FUMIPYRROLE BIOSYNTHESIS PROTEIN C"/>
    <property type="match status" value="1"/>
</dbReference>
<comment type="caution">
    <text evidence="6">The sequence shown here is derived from an EMBL/GenBank/DDBJ whole genome shotgun (WGS) entry which is preliminary data.</text>
</comment>
<sequence>MSILIINNYKKYLYSELFPEVVDKLVVLSSHPLPDSDQFLYFELIEDMSNAFYAELRAIELHQTYFFTSIVAEDEFDLVLAGRLRDHLGIPGQSEASAIAFRDKVLMKNYLKDELILPFYRPLATFYELLEFIEQHGYPVVVKPRDGAASVNLNILHNKEELIEFAKKPWEHNLMVESYIAGEMYHVDALIKNDETVILSISKYINGCLAFTESKSLGSYQLHPDEIMYQRLSDYFYKVLSFYPTPNITAYHLEVYHTTQDEFVFCEIASRIGGGYILETVQHAFDVDMSRYWLRHLCELNESRGTPVPKELSGWLLIPPQKAKLIFLPESIPFNWVKKYVKSGKEGMSYDNPNRSIERVAGFVITDNTSHGLLEKLKFLDKWYRDQLMWEDIGIV</sequence>
<dbReference type="RefSeq" id="WP_305992159.1">
    <property type="nucleotide sequence ID" value="NZ_JAVAMP010000004.1"/>
</dbReference>
<protein>
    <submittedName>
        <fullName evidence="6">ATP-grasp domain-containing protein</fullName>
    </submittedName>
</protein>
<evidence type="ECO:0000259" key="5">
    <source>
        <dbReference type="PROSITE" id="PS50975"/>
    </source>
</evidence>
<keyword evidence="1" id="KW-0436">Ligase</keyword>
<proteinExistence type="predicted"/>
<dbReference type="Gene3D" id="3.30.470.20">
    <property type="entry name" value="ATP-grasp fold, B domain"/>
    <property type="match status" value="1"/>
</dbReference>
<keyword evidence="2 4" id="KW-0547">Nucleotide-binding</keyword>
<dbReference type="PANTHER" id="PTHR43585:SF2">
    <property type="entry name" value="ATP-GRASP ENZYME FSQD"/>
    <property type="match status" value="1"/>
</dbReference>
<evidence type="ECO:0000256" key="3">
    <source>
        <dbReference type="ARBA" id="ARBA00022840"/>
    </source>
</evidence>
<keyword evidence="7" id="KW-1185">Reference proteome</keyword>
<dbReference type="InterPro" id="IPR052032">
    <property type="entry name" value="ATP-dep_AA_Ligase"/>
</dbReference>
<organism evidence="6 7">
    <name type="scientific">Chengkuizengella axinellae</name>
    <dbReference type="NCBI Taxonomy" id="3064388"/>
    <lineage>
        <taxon>Bacteria</taxon>
        <taxon>Bacillati</taxon>
        <taxon>Bacillota</taxon>
        <taxon>Bacilli</taxon>
        <taxon>Bacillales</taxon>
        <taxon>Paenibacillaceae</taxon>
        <taxon>Chengkuizengella</taxon>
    </lineage>
</organism>